<dbReference type="PROSITE" id="PS51375">
    <property type="entry name" value="PPR"/>
    <property type="match status" value="1"/>
</dbReference>
<gene>
    <name evidence="4" type="primary">At4g01990_2</name>
    <name evidence="4" type="ORF">g.120818</name>
</gene>
<dbReference type="GO" id="GO:0003729">
    <property type="term" value="F:mRNA binding"/>
    <property type="evidence" value="ECO:0007669"/>
    <property type="project" value="UniProtKB-ARBA"/>
</dbReference>
<dbReference type="PANTHER" id="PTHR45717:SF8">
    <property type="entry name" value="OS01G0301000 PROTEIN"/>
    <property type="match status" value="1"/>
</dbReference>
<evidence type="ECO:0000256" key="1">
    <source>
        <dbReference type="ARBA" id="ARBA00007626"/>
    </source>
</evidence>
<dbReference type="Pfam" id="PF13041">
    <property type="entry name" value="PPR_2"/>
    <property type="match status" value="1"/>
</dbReference>
<dbReference type="GO" id="GO:0005739">
    <property type="term" value="C:mitochondrion"/>
    <property type="evidence" value="ECO:0007669"/>
    <property type="project" value="TreeGrafter"/>
</dbReference>
<dbReference type="EMBL" id="GDJX01007742">
    <property type="protein sequence ID" value="JAT60194.1"/>
    <property type="molecule type" value="Transcribed_RNA"/>
</dbReference>
<dbReference type="NCBIfam" id="TIGR00756">
    <property type="entry name" value="PPR"/>
    <property type="match status" value="1"/>
</dbReference>
<reference evidence="4" key="1">
    <citation type="submission" date="2015-07" db="EMBL/GenBank/DDBJ databases">
        <title>Transcriptome Assembly of Anthurium amnicola.</title>
        <authorList>
            <person name="Suzuki J."/>
        </authorList>
    </citation>
    <scope>NUCLEOTIDE SEQUENCE</scope>
</reference>
<proteinExistence type="inferred from homology"/>
<sequence length="483" mass="54993">MVNNCGGSLLRQVGSAVRGRSTSAGAAAAGGSTVREVTLYRRLSALGAAPEGTVAKTINQWLREGRRLGGLHAVILARKLRKYGRFKHALEIMEWMDARGMKMWYRDYALRLELVSKVEGIASAEKYFSRLSTSAKNSDTYQALLSCYCTTKMKDEAIALFEKMKQLNYASSNFVYNNMMTLHMKLEQPEKVPALLQQMTAEKVAPDMITYSLVLNSYASLGDVEAVEQLIEVLKGQDADMLKWPLYGTLASFYISTGLVEKAESALKMLEKSMDVWNEECYRYLISLYSKTGNLVEANRVWNDLKAFFPKTLNKSYFTILSALDRLDDIDALKRCFEEWESNCSTYDIRLASLVVKAYLRRDMIRDAEYVLEDAIHKCPESDFYIFQIFIDYFLEKQRTDLALKFVEDAVLKVKNQVWKPSKSKVDSFLRYLQHRQNMHGADVFLDGLKKLDFQDLDANGVLPPKPAAAYSMPSLHQLFKQG</sequence>
<evidence type="ECO:0000313" key="4">
    <source>
        <dbReference type="EMBL" id="JAT60194.1"/>
    </source>
</evidence>
<dbReference type="PANTHER" id="PTHR45717">
    <property type="entry name" value="OS12G0527900 PROTEIN"/>
    <property type="match status" value="1"/>
</dbReference>
<dbReference type="InterPro" id="IPR011990">
    <property type="entry name" value="TPR-like_helical_dom_sf"/>
</dbReference>
<evidence type="ECO:0000256" key="3">
    <source>
        <dbReference type="PROSITE-ProRule" id="PRU00708"/>
    </source>
</evidence>
<keyword evidence="2" id="KW-0677">Repeat</keyword>
<name>A0A1D1YZY6_9ARAE</name>
<dbReference type="InterPro" id="IPR002885">
    <property type="entry name" value="PPR_rpt"/>
</dbReference>
<dbReference type="SUPFAM" id="SSF48452">
    <property type="entry name" value="TPR-like"/>
    <property type="match status" value="1"/>
</dbReference>
<dbReference type="AlphaFoldDB" id="A0A1D1YZY6"/>
<organism evidence="4">
    <name type="scientific">Anthurium amnicola</name>
    <dbReference type="NCBI Taxonomy" id="1678845"/>
    <lineage>
        <taxon>Eukaryota</taxon>
        <taxon>Viridiplantae</taxon>
        <taxon>Streptophyta</taxon>
        <taxon>Embryophyta</taxon>
        <taxon>Tracheophyta</taxon>
        <taxon>Spermatophyta</taxon>
        <taxon>Magnoliopsida</taxon>
        <taxon>Liliopsida</taxon>
        <taxon>Araceae</taxon>
        <taxon>Pothoideae</taxon>
        <taxon>Potheae</taxon>
        <taxon>Anthurium</taxon>
    </lineage>
</organism>
<protein>
    <submittedName>
        <fullName evidence="4">Pentatricopeptide repeat-containing protein At4g01990, mitochondrial</fullName>
    </submittedName>
</protein>
<dbReference type="Pfam" id="PF01535">
    <property type="entry name" value="PPR"/>
    <property type="match status" value="2"/>
</dbReference>
<dbReference type="Gene3D" id="1.25.40.10">
    <property type="entry name" value="Tetratricopeptide repeat domain"/>
    <property type="match status" value="2"/>
</dbReference>
<feature type="repeat" description="PPR" evidence="3">
    <location>
        <begin position="137"/>
        <end position="171"/>
    </location>
</feature>
<accession>A0A1D1YZY6</accession>
<evidence type="ECO:0000256" key="2">
    <source>
        <dbReference type="ARBA" id="ARBA00022737"/>
    </source>
</evidence>
<comment type="similarity">
    <text evidence="1">Belongs to the PPR family. P subfamily.</text>
</comment>